<evidence type="ECO:0000313" key="6">
    <source>
        <dbReference type="Proteomes" id="UP000837857"/>
    </source>
</evidence>
<feature type="non-terminal residue" evidence="5">
    <location>
        <position position="155"/>
    </location>
</feature>
<name>A0ABN8I9D5_9NEOP</name>
<reference evidence="5" key="1">
    <citation type="submission" date="2022-03" db="EMBL/GenBank/DDBJ databases">
        <authorList>
            <person name="Martin H S."/>
        </authorList>
    </citation>
    <scope>NUCLEOTIDE SEQUENCE</scope>
</reference>
<proteinExistence type="inferred from homology"/>
<organism evidence="5 6">
    <name type="scientific">Iphiclides podalirius</name>
    <name type="common">scarce swallowtail</name>
    <dbReference type="NCBI Taxonomy" id="110791"/>
    <lineage>
        <taxon>Eukaryota</taxon>
        <taxon>Metazoa</taxon>
        <taxon>Ecdysozoa</taxon>
        <taxon>Arthropoda</taxon>
        <taxon>Hexapoda</taxon>
        <taxon>Insecta</taxon>
        <taxon>Pterygota</taxon>
        <taxon>Neoptera</taxon>
        <taxon>Endopterygota</taxon>
        <taxon>Lepidoptera</taxon>
        <taxon>Glossata</taxon>
        <taxon>Ditrysia</taxon>
        <taxon>Papilionoidea</taxon>
        <taxon>Papilionidae</taxon>
        <taxon>Papilioninae</taxon>
        <taxon>Iphiclides</taxon>
    </lineage>
</organism>
<dbReference type="InterPro" id="IPR001436">
    <property type="entry name" value="Alpha-crystallin/sHSP_animal"/>
</dbReference>
<dbReference type="Gene3D" id="2.60.40.790">
    <property type="match status" value="1"/>
</dbReference>
<dbReference type="CDD" id="cd06526">
    <property type="entry name" value="metazoan_ACD"/>
    <property type="match status" value="1"/>
</dbReference>
<dbReference type="InterPro" id="IPR008978">
    <property type="entry name" value="HSP20-like_chaperone"/>
</dbReference>
<evidence type="ECO:0000256" key="3">
    <source>
        <dbReference type="RuleBase" id="RU003616"/>
    </source>
</evidence>
<evidence type="ECO:0000256" key="2">
    <source>
        <dbReference type="PROSITE-ProRule" id="PRU00285"/>
    </source>
</evidence>
<evidence type="ECO:0000256" key="1">
    <source>
        <dbReference type="ARBA" id="ARBA00023016"/>
    </source>
</evidence>
<keyword evidence="1" id="KW-0346">Stress response</keyword>
<evidence type="ECO:0000313" key="5">
    <source>
        <dbReference type="EMBL" id="CAH2050923.1"/>
    </source>
</evidence>
<dbReference type="SUPFAM" id="SSF49764">
    <property type="entry name" value="HSP20-like chaperones"/>
    <property type="match status" value="1"/>
</dbReference>
<dbReference type="PANTHER" id="PTHR45640">
    <property type="entry name" value="HEAT SHOCK PROTEIN HSP-12.2-RELATED"/>
    <property type="match status" value="1"/>
</dbReference>
<dbReference type="PROSITE" id="PS01031">
    <property type="entry name" value="SHSP"/>
    <property type="match status" value="1"/>
</dbReference>
<dbReference type="PANTHER" id="PTHR45640:SF13">
    <property type="entry name" value="HEAT SHOCK PROTEIN 22-RELATED"/>
    <property type="match status" value="1"/>
</dbReference>
<protein>
    <recommendedName>
        <fullName evidence="4">SHSP domain-containing protein</fullName>
    </recommendedName>
</protein>
<dbReference type="Pfam" id="PF00011">
    <property type="entry name" value="HSP20"/>
    <property type="match status" value="1"/>
</dbReference>
<dbReference type="InterPro" id="IPR002068">
    <property type="entry name" value="A-crystallin/Hsp20_dom"/>
</dbReference>
<dbReference type="PRINTS" id="PR00299">
    <property type="entry name" value="ACRYSTALLIN"/>
</dbReference>
<comment type="similarity">
    <text evidence="2 3">Belongs to the small heat shock protein (HSP20) family.</text>
</comment>
<keyword evidence="6" id="KW-1185">Reference proteome</keyword>
<accession>A0ABN8I9D5</accession>
<sequence>MVAQYLGLGAAPQDPVAVYEVARPGMTPWRESGAKIQDVCSKIIEDNDKFQVNLDVKHFEPEEISVKIVNGCFIVEAMHEEQAEKYGYTSRNFKRRYPLPGSVDLDAVTSTLSSDGVLSITAPIKKPTDADGRIVPIVTIGPMEKQERKKLFAKF</sequence>
<dbReference type="EMBL" id="OW152814">
    <property type="protein sequence ID" value="CAH2050923.1"/>
    <property type="molecule type" value="Genomic_DNA"/>
</dbReference>
<gene>
    <name evidence="5" type="ORF">IPOD504_LOCUS7774</name>
</gene>
<feature type="domain" description="SHSP" evidence="4">
    <location>
        <begin position="30"/>
        <end position="141"/>
    </location>
</feature>
<evidence type="ECO:0000259" key="4">
    <source>
        <dbReference type="PROSITE" id="PS01031"/>
    </source>
</evidence>
<dbReference type="Proteomes" id="UP000837857">
    <property type="component" value="Chromosome 2"/>
</dbReference>